<gene>
    <name evidence="1" type="ORF">C7377_0762</name>
</gene>
<comment type="caution">
    <text evidence="1">The sequence shown here is derived from an EMBL/GenBank/DDBJ whole genome shotgun (WGS) entry which is preliminary data.</text>
</comment>
<sequence>MELRRNQVVVITGAAGGIGRSCAYAMRDY</sequence>
<dbReference type="Proteomes" id="UP000251835">
    <property type="component" value="Unassembled WGS sequence"/>
</dbReference>
<dbReference type="SUPFAM" id="SSF51735">
    <property type="entry name" value="NAD(P)-binding Rossmann-fold domains"/>
    <property type="match status" value="1"/>
</dbReference>
<dbReference type="AlphaFoldDB" id="A0A7L4URP2"/>
<name>A0A7L4URP2_BALHA</name>
<organism evidence="1 2">
    <name type="scientific">Balneicella halophila</name>
    <dbReference type="NCBI Taxonomy" id="1537566"/>
    <lineage>
        <taxon>Bacteria</taxon>
        <taxon>Pseudomonadati</taxon>
        <taxon>Bacteroidota</taxon>
        <taxon>Bacteroidia</taxon>
        <taxon>Bacteroidales</taxon>
        <taxon>Balneicellaceae</taxon>
        <taxon>Balneicella</taxon>
    </lineage>
</organism>
<reference evidence="1 2" key="1">
    <citation type="submission" date="2018-05" db="EMBL/GenBank/DDBJ databases">
        <title>Genomic Encyclopedia of Type Strains, Phase IV (KMG-IV): sequencing the most valuable type-strain genomes for metagenomic binning, comparative biology and taxonomic classification.</title>
        <authorList>
            <person name="Goeker M."/>
        </authorList>
    </citation>
    <scope>NUCLEOTIDE SEQUENCE [LARGE SCALE GENOMIC DNA]</scope>
    <source>
        <strain evidence="1 2">DSM 28579</strain>
    </source>
</reference>
<accession>A0A7L4URP2</accession>
<proteinExistence type="predicted"/>
<evidence type="ECO:0008006" key="3">
    <source>
        <dbReference type="Google" id="ProtNLM"/>
    </source>
</evidence>
<protein>
    <recommendedName>
        <fullName evidence="3">Short subunit dehydrogenase</fullName>
    </recommendedName>
</protein>
<evidence type="ECO:0000313" key="2">
    <source>
        <dbReference type="Proteomes" id="UP000251835"/>
    </source>
</evidence>
<dbReference type="InterPro" id="IPR036291">
    <property type="entry name" value="NAD(P)-bd_dom_sf"/>
</dbReference>
<dbReference type="Gene3D" id="3.40.50.720">
    <property type="entry name" value="NAD(P)-binding Rossmann-like Domain"/>
    <property type="match status" value="1"/>
</dbReference>
<dbReference type="EMBL" id="QENZ01000003">
    <property type="protein sequence ID" value="PVX52445.1"/>
    <property type="molecule type" value="Genomic_DNA"/>
</dbReference>
<keyword evidence="2" id="KW-1185">Reference proteome</keyword>
<evidence type="ECO:0000313" key="1">
    <source>
        <dbReference type="EMBL" id="PVX52445.1"/>
    </source>
</evidence>